<evidence type="ECO:0000313" key="10">
    <source>
        <dbReference type="Proteomes" id="UP000526501"/>
    </source>
</evidence>
<dbReference type="PANTHER" id="PTHR43304:SF1">
    <property type="entry name" value="PAC DOMAIN-CONTAINING PROTEIN"/>
    <property type="match status" value="1"/>
</dbReference>
<dbReference type="SMART" id="SM00086">
    <property type="entry name" value="PAC"/>
    <property type="match status" value="1"/>
</dbReference>
<sequence length="452" mass="51177">MPSDDRQSTDWIQNVLPTAESKPVCLNWPIWMAAIFFGATISGYYVYPEDLSFLSVSLLAAVPTTLILAGALGLNRKFTRRNKKLEIYQQRLLLAVRAGNVGIWDWPDVKKEDVWWGETMYRLLGYEKGEIKPTLEFYMSRVHEGHREPLKSHIQKILEGAKPTPFEYLVKTKGGAYRWFRTKGVVTSNLDNGVSRYTGILQDIHRKREAEEQLVLANKKLKAKTEEIEQMVYLVSHDLRSPLATILTIAQDALRMEADPNTPSEEKQELLTLLLKSGHRMNDFINDMLSLESVDEQCKKVDLVDTKTVLEELKESLKAQTESTDSSWVVDGEPHKLKINKHMLTQLMQNLLSNAMKYGCPHPSNRIEIGFLKNKERLQITVRDFGNGIPRDKCLEIFEPFKRFSDSGGGSGLGLTIVKKTAEAYDGKVWVSPAEGGGSRFVVEFPGSLEVA</sequence>
<keyword evidence="3" id="KW-0597">Phosphoprotein</keyword>
<dbReference type="PANTHER" id="PTHR43304">
    <property type="entry name" value="PHYTOCHROME-LIKE PROTEIN CPH1"/>
    <property type="match status" value="1"/>
</dbReference>
<dbReference type="Gene3D" id="3.30.565.10">
    <property type="entry name" value="Histidine kinase-like ATPase, C-terminal domain"/>
    <property type="match status" value="1"/>
</dbReference>
<evidence type="ECO:0000256" key="6">
    <source>
        <dbReference type="SAM" id="Phobius"/>
    </source>
</evidence>
<dbReference type="InterPro" id="IPR036097">
    <property type="entry name" value="HisK_dim/P_sf"/>
</dbReference>
<dbReference type="Gene3D" id="1.10.287.130">
    <property type="match status" value="1"/>
</dbReference>
<dbReference type="SMART" id="SM00388">
    <property type="entry name" value="HisKA"/>
    <property type="match status" value="1"/>
</dbReference>
<dbReference type="Proteomes" id="UP000526501">
    <property type="component" value="Unassembled WGS sequence"/>
</dbReference>
<dbReference type="InterPro" id="IPR052162">
    <property type="entry name" value="Sensor_kinase/Photoreceptor"/>
</dbReference>
<dbReference type="CDD" id="cd00082">
    <property type="entry name" value="HisKA"/>
    <property type="match status" value="1"/>
</dbReference>
<dbReference type="InterPro" id="IPR035965">
    <property type="entry name" value="PAS-like_dom_sf"/>
</dbReference>
<dbReference type="InterPro" id="IPR001610">
    <property type="entry name" value="PAC"/>
</dbReference>
<accession>A0A7X1B4C0</accession>
<protein>
    <recommendedName>
        <fullName evidence="2">histidine kinase</fullName>
        <ecNumber evidence="2">2.7.13.3</ecNumber>
    </recommendedName>
</protein>
<evidence type="ECO:0000256" key="2">
    <source>
        <dbReference type="ARBA" id="ARBA00012438"/>
    </source>
</evidence>
<dbReference type="Gene3D" id="3.30.450.20">
    <property type="entry name" value="PAS domain"/>
    <property type="match status" value="1"/>
</dbReference>
<dbReference type="AlphaFoldDB" id="A0A7X1B4C0"/>
<dbReference type="EC" id="2.7.13.3" evidence="2"/>
<dbReference type="Pfam" id="PF02518">
    <property type="entry name" value="HATPase_c"/>
    <property type="match status" value="1"/>
</dbReference>
<dbReference type="InterPro" id="IPR036890">
    <property type="entry name" value="HATPase_C_sf"/>
</dbReference>
<dbReference type="InterPro" id="IPR000014">
    <property type="entry name" value="PAS"/>
</dbReference>
<feature type="domain" description="PAC" evidence="8">
    <location>
        <begin position="164"/>
        <end position="216"/>
    </location>
</feature>
<comment type="catalytic activity">
    <reaction evidence="1">
        <text>ATP + protein L-histidine = ADP + protein N-phospho-L-histidine.</text>
        <dbReference type="EC" id="2.7.13.3"/>
    </reaction>
</comment>
<keyword evidence="6" id="KW-1133">Transmembrane helix</keyword>
<name>A0A7X1B4C0_9BACT</name>
<dbReference type="Pfam" id="PF08447">
    <property type="entry name" value="PAS_3"/>
    <property type="match status" value="1"/>
</dbReference>
<dbReference type="SUPFAM" id="SSF55785">
    <property type="entry name" value="PYP-like sensor domain (PAS domain)"/>
    <property type="match status" value="1"/>
</dbReference>
<dbReference type="GO" id="GO:0000155">
    <property type="term" value="F:phosphorelay sensor kinase activity"/>
    <property type="evidence" value="ECO:0007669"/>
    <property type="project" value="InterPro"/>
</dbReference>
<dbReference type="CDD" id="cd00075">
    <property type="entry name" value="HATPase"/>
    <property type="match status" value="1"/>
</dbReference>
<dbReference type="PRINTS" id="PR00344">
    <property type="entry name" value="BCTRLSENSOR"/>
</dbReference>
<gene>
    <name evidence="9" type="ORF">H5P27_03925</name>
</gene>
<dbReference type="InterPro" id="IPR005467">
    <property type="entry name" value="His_kinase_dom"/>
</dbReference>
<dbReference type="RefSeq" id="WP_185659072.1">
    <property type="nucleotide sequence ID" value="NZ_CAWPOO010000006.1"/>
</dbReference>
<dbReference type="PROSITE" id="PS50113">
    <property type="entry name" value="PAC"/>
    <property type="match status" value="1"/>
</dbReference>
<feature type="transmembrane region" description="Helical" evidence="6">
    <location>
        <begin position="53"/>
        <end position="74"/>
    </location>
</feature>
<reference evidence="9 10" key="1">
    <citation type="submission" date="2020-07" db="EMBL/GenBank/DDBJ databases">
        <authorList>
            <person name="Feng X."/>
        </authorList>
    </citation>
    <scope>NUCLEOTIDE SEQUENCE [LARGE SCALE GENOMIC DNA]</scope>
    <source>
        <strain evidence="9 10">JCM23202</strain>
    </source>
</reference>
<evidence type="ECO:0000256" key="1">
    <source>
        <dbReference type="ARBA" id="ARBA00000085"/>
    </source>
</evidence>
<feature type="transmembrane region" description="Helical" evidence="6">
    <location>
        <begin position="28"/>
        <end position="47"/>
    </location>
</feature>
<dbReference type="InterPro" id="IPR000700">
    <property type="entry name" value="PAS-assoc_C"/>
</dbReference>
<dbReference type="NCBIfam" id="TIGR00229">
    <property type="entry name" value="sensory_box"/>
    <property type="match status" value="1"/>
</dbReference>
<dbReference type="InterPro" id="IPR013655">
    <property type="entry name" value="PAS_fold_3"/>
</dbReference>
<comment type="caution">
    <text evidence="9">The sequence shown here is derived from an EMBL/GenBank/DDBJ whole genome shotgun (WGS) entry which is preliminary data.</text>
</comment>
<keyword evidence="10" id="KW-1185">Reference proteome</keyword>
<dbReference type="PROSITE" id="PS50109">
    <property type="entry name" value="HIS_KIN"/>
    <property type="match status" value="1"/>
</dbReference>
<evidence type="ECO:0000256" key="3">
    <source>
        <dbReference type="ARBA" id="ARBA00022553"/>
    </source>
</evidence>
<dbReference type="InterPro" id="IPR003594">
    <property type="entry name" value="HATPase_dom"/>
</dbReference>
<keyword evidence="5 9" id="KW-0418">Kinase</keyword>
<dbReference type="Pfam" id="PF00512">
    <property type="entry name" value="HisKA"/>
    <property type="match status" value="1"/>
</dbReference>
<proteinExistence type="predicted"/>
<evidence type="ECO:0000259" key="7">
    <source>
        <dbReference type="PROSITE" id="PS50109"/>
    </source>
</evidence>
<dbReference type="InterPro" id="IPR003661">
    <property type="entry name" value="HisK_dim/P_dom"/>
</dbReference>
<dbReference type="SUPFAM" id="SSF55874">
    <property type="entry name" value="ATPase domain of HSP90 chaperone/DNA topoisomerase II/histidine kinase"/>
    <property type="match status" value="1"/>
</dbReference>
<dbReference type="EMBL" id="JACHVC010000006">
    <property type="protein sequence ID" value="MBC2605184.1"/>
    <property type="molecule type" value="Genomic_DNA"/>
</dbReference>
<organism evidence="9 10">
    <name type="scientific">Pelagicoccus albus</name>
    <dbReference type="NCBI Taxonomy" id="415222"/>
    <lineage>
        <taxon>Bacteria</taxon>
        <taxon>Pseudomonadati</taxon>
        <taxon>Verrucomicrobiota</taxon>
        <taxon>Opitutia</taxon>
        <taxon>Puniceicoccales</taxon>
        <taxon>Pelagicoccaceae</taxon>
        <taxon>Pelagicoccus</taxon>
    </lineage>
</organism>
<evidence type="ECO:0000256" key="4">
    <source>
        <dbReference type="ARBA" id="ARBA00022679"/>
    </source>
</evidence>
<dbReference type="SMART" id="SM00387">
    <property type="entry name" value="HATPase_c"/>
    <property type="match status" value="1"/>
</dbReference>
<keyword evidence="6" id="KW-0812">Transmembrane</keyword>
<keyword evidence="6" id="KW-0472">Membrane</keyword>
<keyword evidence="4" id="KW-0808">Transferase</keyword>
<evidence type="ECO:0000313" key="9">
    <source>
        <dbReference type="EMBL" id="MBC2605184.1"/>
    </source>
</evidence>
<dbReference type="SUPFAM" id="SSF47384">
    <property type="entry name" value="Homodimeric domain of signal transducing histidine kinase"/>
    <property type="match status" value="1"/>
</dbReference>
<evidence type="ECO:0000256" key="5">
    <source>
        <dbReference type="ARBA" id="ARBA00022777"/>
    </source>
</evidence>
<feature type="domain" description="Histidine kinase" evidence="7">
    <location>
        <begin position="234"/>
        <end position="449"/>
    </location>
</feature>
<dbReference type="InterPro" id="IPR004358">
    <property type="entry name" value="Sig_transdc_His_kin-like_C"/>
</dbReference>
<dbReference type="CDD" id="cd00130">
    <property type="entry name" value="PAS"/>
    <property type="match status" value="1"/>
</dbReference>
<evidence type="ECO:0000259" key="8">
    <source>
        <dbReference type="PROSITE" id="PS50113"/>
    </source>
</evidence>